<evidence type="ECO:0000256" key="5">
    <source>
        <dbReference type="ARBA" id="ARBA00022777"/>
    </source>
</evidence>
<dbReference type="Proteomes" id="UP000319342">
    <property type="component" value="Chromosome"/>
</dbReference>
<dbReference type="SUPFAM" id="SSF52172">
    <property type="entry name" value="CheY-like"/>
    <property type="match status" value="1"/>
</dbReference>
<feature type="transmembrane region" description="Helical" evidence="7">
    <location>
        <begin position="118"/>
        <end position="140"/>
    </location>
</feature>
<dbReference type="InterPro" id="IPR003594">
    <property type="entry name" value="HATPase_dom"/>
</dbReference>
<keyword evidence="7" id="KW-1133">Transmembrane helix</keyword>
<feature type="modified residue" description="4-aspartylphosphate" evidence="6">
    <location>
        <position position="487"/>
    </location>
</feature>
<evidence type="ECO:0000256" key="6">
    <source>
        <dbReference type="PROSITE-ProRule" id="PRU00169"/>
    </source>
</evidence>
<dbReference type="FunFam" id="3.30.565.10:FF:000010">
    <property type="entry name" value="Sensor histidine kinase RcsC"/>
    <property type="match status" value="1"/>
</dbReference>
<dbReference type="InterPro" id="IPR003661">
    <property type="entry name" value="HisK_dim/P_dom"/>
</dbReference>
<dbReference type="PROSITE" id="PS50110">
    <property type="entry name" value="RESPONSE_REGULATORY"/>
    <property type="match status" value="1"/>
</dbReference>
<dbReference type="InterPro" id="IPR036097">
    <property type="entry name" value="HisK_dim/P_sf"/>
</dbReference>
<gene>
    <name evidence="10" type="primary">arcB</name>
    <name evidence="10" type="ORF">Pla163_34200</name>
</gene>
<reference evidence="10 11" key="1">
    <citation type="submission" date="2019-02" db="EMBL/GenBank/DDBJ databases">
        <title>Deep-cultivation of Planctomycetes and their phenomic and genomic characterization uncovers novel biology.</title>
        <authorList>
            <person name="Wiegand S."/>
            <person name="Jogler M."/>
            <person name="Boedeker C."/>
            <person name="Pinto D."/>
            <person name="Vollmers J."/>
            <person name="Rivas-Marin E."/>
            <person name="Kohn T."/>
            <person name="Peeters S.H."/>
            <person name="Heuer A."/>
            <person name="Rast P."/>
            <person name="Oberbeckmann S."/>
            <person name="Bunk B."/>
            <person name="Jeske O."/>
            <person name="Meyerdierks A."/>
            <person name="Storesund J.E."/>
            <person name="Kallscheuer N."/>
            <person name="Luecker S."/>
            <person name="Lage O.M."/>
            <person name="Pohl T."/>
            <person name="Merkel B.J."/>
            <person name="Hornburger P."/>
            <person name="Mueller R.-W."/>
            <person name="Bruemmer F."/>
            <person name="Labrenz M."/>
            <person name="Spormann A.M."/>
            <person name="Op den Camp H."/>
            <person name="Overmann J."/>
            <person name="Amann R."/>
            <person name="Jetten M.S.M."/>
            <person name="Mascher T."/>
            <person name="Medema M.H."/>
            <person name="Devos D.P."/>
            <person name="Kaster A.-K."/>
            <person name="Ovreas L."/>
            <person name="Rohde M."/>
            <person name="Galperin M.Y."/>
            <person name="Jogler C."/>
        </authorList>
    </citation>
    <scope>NUCLEOTIDE SEQUENCE [LARGE SCALE GENOMIC DNA]</scope>
    <source>
        <strain evidence="10 11">Pla163</strain>
    </source>
</reference>
<dbReference type="InterPro" id="IPR001789">
    <property type="entry name" value="Sig_transdc_resp-reg_receiver"/>
</dbReference>
<dbReference type="RefSeq" id="WP_145191187.1">
    <property type="nucleotide sequence ID" value="NZ_CP036290.1"/>
</dbReference>
<keyword evidence="3 6" id="KW-0597">Phosphoprotein</keyword>
<dbReference type="PRINTS" id="PR00344">
    <property type="entry name" value="BCTRLSENSOR"/>
</dbReference>
<dbReference type="InterPro" id="IPR011006">
    <property type="entry name" value="CheY-like_superfamily"/>
</dbReference>
<dbReference type="EC" id="2.7.13.3" evidence="2"/>
<evidence type="ECO:0000313" key="10">
    <source>
        <dbReference type="EMBL" id="QDU86269.1"/>
    </source>
</evidence>
<evidence type="ECO:0000256" key="4">
    <source>
        <dbReference type="ARBA" id="ARBA00022679"/>
    </source>
</evidence>
<dbReference type="CDD" id="cd16922">
    <property type="entry name" value="HATPase_EvgS-ArcB-TorS-like"/>
    <property type="match status" value="1"/>
</dbReference>
<accession>A0A518D485</accession>
<proteinExistence type="predicted"/>
<sequence>MLALRQLACPECEEVGSTVAAASSGPFWSRLFDTSDFPARWNCGTWDPTLGWLHIGADLATWAAYLAIPIMLLVVLRRRRQDVPARWLGLLFCAFIVSCGTVHLFEAVIFYWPAYRVAAVLKVITAVVSVVTVFGLARILPHLLELRGPSQLEVEVAARTAALRESELRRAELQHRAERADAAKTRFLATMSHELRSPIAAILGHVELLDDPEHPVDEDELRRGFEAIHRSVDHQLAVINDVLELSKIEAGEIQLELAPLDPNAVVRDAVDIVRMRAERNSNELRVERAVGADWIHSDATRIRQVLVNLLSNAAKFTSEGRIDVAVRVVGERSSEGEIEIEFSVRDTGPGLDAEQCELVFEPYTQARTGDHVQHGGTGLGLPISRRLARALGGDLVLESEPGLGSEFRFTVRARQVPPMEPTEEPRREVARLDGVTVLLVEDQLDLALVASKQLARSGALVTHATSGERALELLGDAGAPFDVVLLDLQLPGIQGDEVLRAARAFGHRGPIVALTANALAERRAACLRMGFDGFATKPLRGPALIELVSANVRGREAA</sequence>
<dbReference type="InterPro" id="IPR058544">
    <property type="entry name" value="ETR1_N"/>
</dbReference>
<feature type="transmembrane region" description="Helical" evidence="7">
    <location>
        <begin position="59"/>
        <end position="76"/>
    </location>
</feature>
<evidence type="ECO:0000256" key="1">
    <source>
        <dbReference type="ARBA" id="ARBA00000085"/>
    </source>
</evidence>
<dbReference type="OrthoDB" id="229369at2"/>
<dbReference type="PANTHER" id="PTHR43047">
    <property type="entry name" value="TWO-COMPONENT HISTIDINE PROTEIN KINASE"/>
    <property type="match status" value="1"/>
</dbReference>
<dbReference type="InterPro" id="IPR005467">
    <property type="entry name" value="His_kinase_dom"/>
</dbReference>
<keyword evidence="7" id="KW-0812">Transmembrane</keyword>
<dbReference type="SMART" id="SM00388">
    <property type="entry name" value="HisKA"/>
    <property type="match status" value="1"/>
</dbReference>
<keyword evidence="5" id="KW-0418">Kinase</keyword>
<evidence type="ECO:0000256" key="3">
    <source>
        <dbReference type="ARBA" id="ARBA00022553"/>
    </source>
</evidence>
<evidence type="ECO:0000256" key="7">
    <source>
        <dbReference type="SAM" id="Phobius"/>
    </source>
</evidence>
<dbReference type="AlphaFoldDB" id="A0A518D485"/>
<keyword evidence="4 10" id="KW-0808">Transferase</keyword>
<dbReference type="Pfam" id="PF25487">
    <property type="entry name" value="ETR1_N"/>
    <property type="match status" value="1"/>
</dbReference>
<dbReference type="InterPro" id="IPR004358">
    <property type="entry name" value="Sig_transdc_His_kin-like_C"/>
</dbReference>
<dbReference type="Gene3D" id="1.10.287.130">
    <property type="match status" value="1"/>
</dbReference>
<dbReference type="CDD" id="cd17546">
    <property type="entry name" value="REC_hyHK_CKI1_RcsC-like"/>
    <property type="match status" value="1"/>
</dbReference>
<dbReference type="PROSITE" id="PS50109">
    <property type="entry name" value="HIS_KIN"/>
    <property type="match status" value="1"/>
</dbReference>
<dbReference type="Pfam" id="PF00512">
    <property type="entry name" value="HisKA"/>
    <property type="match status" value="1"/>
</dbReference>
<dbReference type="EMBL" id="CP036290">
    <property type="protein sequence ID" value="QDU86269.1"/>
    <property type="molecule type" value="Genomic_DNA"/>
</dbReference>
<feature type="domain" description="Response regulatory" evidence="9">
    <location>
        <begin position="436"/>
        <end position="552"/>
    </location>
</feature>
<evidence type="ECO:0000259" key="8">
    <source>
        <dbReference type="PROSITE" id="PS50109"/>
    </source>
</evidence>
<evidence type="ECO:0000256" key="2">
    <source>
        <dbReference type="ARBA" id="ARBA00012438"/>
    </source>
</evidence>
<keyword evidence="7" id="KW-0472">Membrane</keyword>
<evidence type="ECO:0000313" key="11">
    <source>
        <dbReference type="Proteomes" id="UP000319342"/>
    </source>
</evidence>
<dbReference type="InterPro" id="IPR036890">
    <property type="entry name" value="HATPase_C_sf"/>
</dbReference>
<keyword evidence="11" id="KW-1185">Reference proteome</keyword>
<protein>
    <recommendedName>
        <fullName evidence="2">histidine kinase</fullName>
        <ecNumber evidence="2">2.7.13.3</ecNumber>
    </recommendedName>
</protein>
<dbReference type="GO" id="GO:0000155">
    <property type="term" value="F:phosphorelay sensor kinase activity"/>
    <property type="evidence" value="ECO:0007669"/>
    <property type="project" value="InterPro"/>
</dbReference>
<dbReference type="Pfam" id="PF00072">
    <property type="entry name" value="Response_reg"/>
    <property type="match status" value="1"/>
</dbReference>
<dbReference type="Pfam" id="PF02518">
    <property type="entry name" value="HATPase_c"/>
    <property type="match status" value="1"/>
</dbReference>
<dbReference type="SMART" id="SM00448">
    <property type="entry name" value="REC"/>
    <property type="match status" value="1"/>
</dbReference>
<dbReference type="SUPFAM" id="SSF47384">
    <property type="entry name" value="Homodimeric domain of signal transducing histidine kinase"/>
    <property type="match status" value="1"/>
</dbReference>
<organism evidence="10 11">
    <name type="scientific">Rohdeia mirabilis</name>
    <dbReference type="NCBI Taxonomy" id="2528008"/>
    <lineage>
        <taxon>Bacteria</taxon>
        <taxon>Pseudomonadati</taxon>
        <taxon>Planctomycetota</taxon>
        <taxon>Planctomycetia</taxon>
        <taxon>Planctomycetia incertae sedis</taxon>
        <taxon>Rohdeia</taxon>
    </lineage>
</organism>
<feature type="transmembrane region" description="Helical" evidence="7">
    <location>
        <begin position="88"/>
        <end position="112"/>
    </location>
</feature>
<dbReference type="SUPFAM" id="SSF55874">
    <property type="entry name" value="ATPase domain of HSP90 chaperone/DNA topoisomerase II/histidine kinase"/>
    <property type="match status" value="1"/>
</dbReference>
<feature type="domain" description="Histidine kinase" evidence="8">
    <location>
        <begin position="190"/>
        <end position="415"/>
    </location>
</feature>
<dbReference type="Gene3D" id="3.30.565.10">
    <property type="entry name" value="Histidine kinase-like ATPase, C-terminal domain"/>
    <property type="match status" value="1"/>
</dbReference>
<dbReference type="CDD" id="cd00082">
    <property type="entry name" value="HisKA"/>
    <property type="match status" value="1"/>
</dbReference>
<dbReference type="Gene3D" id="3.40.50.2300">
    <property type="match status" value="1"/>
</dbReference>
<name>A0A518D485_9BACT</name>
<evidence type="ECO:0000259" key="9">
    <source>
        <dbReference type="PROSITE" id="PS50110"/>
    </source>
</evidence>
<dbReference type="SMART" id="SM00387">
    <property type="entry name" value="HATPase_c"/>
    <property type="match status" value="1"/>
</dbReference>
<comment type="catalytic activity">
    <reaction evidence="1">
        <text>ATP + protein L-histidine = ADP + protein N-phospho-L-histidine.</text>
        <dbReference type="EC" id="2.7.13.3"/>
    </reaction>
</comment>